<accession>A0AAV0AVQ7</accession>
<sequence length="202" mass="23339">MPKALTERQKLTYTIKEMELQSLLELDSDSELETDILYLNHLLTKQYLVRLPLLTQTNFFVWSIKISGVLRAKRLYQLILGNHSDLPTRDDKGKFVNLSDLLKKKLDLAHSIITTHINDSLLCRLAVDGGKEDPIQLWSNIVRFGSSNKQANVFRVWMKIKLLQLKDNNINSFILSFYKCVSELRMLDVAVDKENLAYDILA</sequence>
<dbReference type="Proteomes" id="UP001153365">
    <property type="component" value="Unassembled WGS sequence"/>
</dbReference>
<name>A0AAV0AVQ7_PHAPC</name>
<protein>
    <submittedName>
        <fullName evidence="1">Uncharacterized protein</fullName>
    </submittedName>
</protein>
<evidence type="ECO:0000313" key="2">
    <source>
        <dbReference type="Proteomes" id="UP001153365"/>
    </source>
</evidence>
<gene>
    <name evidence="1" type="ORF">PPACK8108_LOCUS7990</name>
</gene>
<reference evidence="1" key="1">
    <citation type="submission" date="2022-06" db="EMBL/GenBank/DDBJ databases">
        <authorList>
            <consortium name="SYNGENTA / RWTH Aachen University"/>
        </authorList>
    </citation>
    <scope>NUCLEOTIDE SEQUENCE</scope>
</reference>
<organism evidence="1 2">
    <name type="scientific">Phakopsora pachyrhizi</name>
    <name type="common">Asian soybean rust disease fungus</name>
    <dbReference type="NCBI Taxonomy" id="170000"/>
    <lineage>
        <taxon>Eukaryota</taxon>
        <taxon>Fungi</taxon>
        <taxon>Dikarya</taxon>
        <taxon>Basidiomycota</taxon>
        <taxon>Pucciniomycotina</taxon>
        <taxon>Pucciniomycetes</taxon>
        <taxon>Pucciniales</taxon>
        <taxon>Phakopsoraceae</taxon>
        <taxon>Phakopsora</taxon>
    </lineage>
</organism>
<proteinExistence type="predicted"/>
<evidence type="ECO:0000313" key="1">
    <source>
        <dbReference type="EMBL" id="CAH7673125.1"/>
    </source>
</evidence>
<comment type="caution">
    <text evidence="1">The sequence shown here is derived from an EMBL/GenBank/DDBJ whole genome shotgun (WGS) entry which is preliminary data.</text>
</comment>
<dbReference type="EMBL" id="CALTRL010001607">
    <property type="protein sequence ID" value="CAH7673125.1"/>
    <property type="molecule type" value="Genomic_DNA"/>
</dbReference>
<keyword evidence="2" id="KW-1185">Reference proteome</keyword>
<dbReference type="AlphaFoldDB" id="A0AAV0AVQ7"/>